<dbReference type="AlphaFoldDB" id="A0A937KEE3"/>
<comment type="miscellaneous">
    <text evidence="8">The porphobilinogen subunits are added to the dipyrromethane group.</text>
</comment>
<comment type="function">
    <text evidence="1 8">Tetrapolymerization of the monopyrrole PBG into the hydroxymethylbilane pre-uroporphyrinogen in several discrete steps.</text>
</comment>
<name>A0A937KEE3_9BACT</name>
<dbReference type="InterPro" id="IPR022418">
    <property type="entry name" value="Porphobilinogen_deaminase_C"/>
</dbReference>
<evidence type="ECO:0000256" key="2">
    <source>
        <dbReference type="ARBA" id="ARBA00004735"/>
    </source>
</evidence>
<dbReference type="Pfam" id="PF03900">
    <property type="entry name" value="Porphobil_deamC"/>
    <property type="match status" value="1"/>
</dbReference>
<dbReference type="PANTHER" id="PTHR11557:SF0">
    <property type="entry name" value="PORPHOBILINOGEN DEAMINASE"/>
    <property type="match status" value="1"/>
</dbReference>
<dbReference type="SUPFAM" id="SSF54782">
    <property type="entry name" value="Porphobilinogen deaminase (hydroxymethylbilane synthase), C-terminal domain"/>
    <property type="match status" value="1"/>
</dbReference>
<dbReference type="GO" id="GO:0005737">
    <property type="term" value="C:cytoplasm"/>
    <property type="evidence" value="ECO:0007669"/>
    <property type="project" value="UniProtKB-UniRule"/>
</dbReference>
<comment type="catalytic activity">
    <reaction evidence="7 8">
        <text>4 porphobilinogen + H2O = hydroxymethylbilane + 4 NH4(+)</text>
        <dbReference type="Rhea" id="RHEA:13185"/>
        <dbReference type="ChEBI" id="CHEBI:15377"/>
        <dbReference type="ChEBI" id="CHEBI:28938"/>
        <dbReference type="ChEBI" id="CHEBI:57845"/>
        <dbReference type="ChEBI" id="CHEBI:58126"/>
        <dbReference type="EC" id="2.5.1.61"/>
    </reaction>
</comment>
<dbReference type="InterPro" id="IPR036803">
    <property type="entry name" value="Porphobilinogen_deaminase_C_sf"/>
</dbReference>
<dbReference type="GO" id="GO:0004418">
    <property type="term" value="F:hydroxymethylbilane synthase activity"/>
    <property type="evidence" value="ECO:0007669"/>
    <property type="project" value="UniProtKB-UniRule"/>
</dbReference>
<dbReference type="Pfam" id="PF01379">
    <property type="entry name" value="Porphobil_deam"/>
    <property type="match status" value="1"/>
</dbReference>
<evidence type="ECO:0000256" key="7">
    <source>
        <dbReference type="ARBA" id="ARBA00048169"/>
    </source>
</evidence>
<feature type="domain" description="Porphobilinogen deaminase N-terminal" evidence="9">
    <location>
        <begin position="4"/>
        <end position="203"/>
    </location>
</feature>
<keyword evidence="5 8" id="KW-0808">Transferase</keyword>
<evidence type="ECO:0000256" key="6">
    <source>
        <dbReference type="ARBA" id="ARBA00023244"/>
    </source>
</evidence>
<dbReference type="EMBL" id="JAEUGD010000042">
    <property type="protein sequence ID" value="MBL6447093.1"/>
    <property type="molecule type" value="Genomic_DNA"/>
</dbReference>
<evidence type="ECO:0000259" key="9">
    <source>
        <dbReference type="Pfam" id="PF01379"/>
    </source>
</evidence>
<evidence type="ECO:0000256" key="8">
    <source>
        <dbReference type="HAMAP-Rule" id="MF_00260"/>
    </source>
</evidence>
<keyword evidence="12" id="KW-1185">Reference proteome</keyword>
<feature type="domain" description="Porphobilinogen deaminase C-terminal" evidence="10">
    <location>
        <begin position="225"/>
        <end position="292"/>
    </location>
</feature>
<dbReference type="PANTHER" id="PTHR11557">
    <property type="entry name" value="PORPHOBILINOGEN DEAMINASE"/>
    <property type="match status" value="1"/>
</dbReference>
<evidence type="ECO:0000313" key="12">
    <source>
        <dbReference type="Proteomes" id="UP000614216"/>
    </source>
</evidence>
<dbReference type="EC" id="2.5.1.61" evidence="8"/>
<proteinExistence type="inferred from homology"/>
<dbReference type="HAMAP" id="MF_00260">
    <property type="entry name" value="Porphobil_deam"/>
    <property type="match status" value="1"/>
</dbReference>
<comment type="pathway">
    <text evidence="2">Porphyrin-containing compound metabolism; protoporphyrin-IX biosynthesis; coproporphyrinogen-III from 5-aminolevulinate: step 2/4.</text>
</comment>
<dbReference type="RefSeq" id="WP_202856620.1">
    <property type="nucleotide sequence ID" value="NZ_JAEUGD010000042.1"/>
</dbReference>
<evidence type="ECO:0000256" key="4">
    <source>
        <dbReference type="ARBA" id="ARBA00011245"/>
    </source>
</evidence>
<evidence type="ECO:0000256" key="3">
    <source>
        <dbReference type="ARBA" id="ARBA00005638"/>
    </source>
</evidence>
<dbReference type="Proteomes" id="UP000614216">
    <property type="component" value="Unassembled WGS sequence"/>
</dbReference>
<dbReference type="PIRSF" id="PIRSF001438">
    <property type="entry name" value="4pyrrol_synth_OHMeBilane_synth"/>
    <property type="match status" value="1"/>
</dbReference>
<comment type="similarity">
    <text evidence="3 8">Belongs to the HMBS family.</text>
</comment>
<dbReference type="GO" id="GO:0006782">
    <property type="term" value="P:protoporphyrinogen IX biosynthetic process"/>
    <property type="evidence" value="ECO:0007669"/>
    <property type="project" value="UniProtKB-UniRule"/>
</dbReference>
<dbReference type="InterPro" id="IPR022417">
    <property type="entry name" value="Porphobilin_deaminase_N"/>
</dbReference>
<reference evidence="11" key="1">
    <citation type="submission" date="2021-01" db="EMBL/GenBank/DDBJ databases">
        <title>Fulvivirga kasyanovii gen. nov., sp nov., a novel member of the phylum Bacteroidetes isolated from seawater in a mussel farm.</title>
        <authorList>
            <person name="Zhao L.-H."/>
            <person name="Wang Z.-J."/>
        </authorList>
    </citation>
    <scope>NUCLEOTIDE SEQUENCE</scope>
    <source>
        <strain evidence="11">29W222</strain>
    </source>
</reference>
<comment type="caution">
    <text evidence="11">The sequence shown here is derived from an EMBL/GenBank/DDBJ whole genome shotgun (WGS) entry which is preliminary data.</text>
</comment>
<dbReference type="PRINTS" id="PR00151">
    <property type="entry name" value="PORPHBDMNASE"/>
</dbReference>
<accession>A0A937KEE3</accession>
<organism evidence="11 12">
    <name type="scientific">Fulvivirga marina</name>
    <dbReference type="NCBI Taxonomy" id="2494733"/>
    <lineage>
        <taxon>Bacteria</taxon>
        <taxon>Pseudomonadati</taxon>
        <taxon>Bacteroidota</taxon>
        <taxon>Cytophagia</taxon>
        <taxon>Cytophagales</taxon>
        <taxon>Fulvivirgaceae</taxon>
        <taxon>Fulvivirga</taxon>
    </lineage>
</organism>
<dbReference type="Gene3D" id="3.30.160.40">
    <property type="entry name" value="Porphobilinogen deaminase, C-terminal domain"/>
    <property type="match status" value="1"/>
</dbReference>
<evidence type="ECO:0000313" key="11">
    <source>
        <dbReference type="EMBL" id="MBL6447093.1"/>
    </source>
</evidence>
<evidence type="ECO:0000259" key="10">
    <source>
        <dbReference type="Pfam" id="PF03900"/>
    </source>
</evidence>
<gene>
    <name evidence="8 11" type="primary">hemC</name>
    <name evidence="11" type="ORF">JMN32_12295</name>
</gene>
<comment type="cofactor">
    <cofactor evidence="8">
        <name>dipyrromethane</name>
        <dbReference type="ChEBI" id="CHEBI:60342"/>
    </cofactor>
    <text evidence="8">Binds 1 dipyrromethane group covalently.</text>
</comment>
<evidence type="ECO:0000256" key="5">
    <source>
        <dbReference type="ARBA" id="ARBA00022679"/>
    </source>
</evidence>
<feature type="modified residue" description="S-(dipyrrolylmethanemethyl)cysteine" evidence="8">
    <location>
        <position position="239"/>
    </location>
</feature>
<sequence>MEKIRIGTRGSKLALWQADHVAALLKQGGIESEIITIDTKGDKILDVSISKIGSKGVFTEEIEEQLQLGNIDIAVHSAKDMQSELPQGFELIAFTEREVVNDVLVGMDMCLSLDKEDIVVGTSSTRRVALLKHFYPHVKTVSVRGNLQTRIAKMKDGVCDALLLAYAGVHRMDYDDMIISKLPLDKFIPPVGQGSVAVECYTSLHEEKRQAIRKYVNHENTEKRLRCERGFLKTLQGGCSIPVFGLADLQEDTLTIKGGIVDLEGTKIIRKRIMGSAENAESIGRELAEEVLKAGGDKILEDIKEKLNQKQTHESK</sequence>
<keyword evidence="6 8" id="KW-0627">Porphyrin biosynthesis</keyword>
<dbReference type="NCBIfam" id="TIGR00212">
    <property type="entry name" value="hemC"/>
    <property type="match status" value="1"/>
</dbReference>
<comment type="subunit">
    <text evidence="4 8">Monomer.</text>
</comment>
<evidence type="ECO:0000256" key="1">
    <source>
        <dbReference type="ARBA" id="ARBA00002869"/>
    </source>
</evidence>
<protein>
    <recommendedName>
        <fullName evidence="8">Porphobilinogen deaminase</fullName>
        <shortName evidence="8">PBG</shortName>
        <ecNumber evidence="8">2.5.1.61</ecNumber>
    </recommendedName>
    <alternativeName>
        <fullName evidence="8">Hydroxymethylbilane synthase</fullName>
        <shortName evidence="8">HMBS</shortName>
    </alternativeName>
    <alternativeName>
        <fullName evidence="8">Pre-uroporphyrinogen synthase</fullName>
    </alternativeName>
</protein>
<dbReference type="SUPFAM" id="SSF53850">
    <property type="entry name" value="Periplasmic binding protein-like II"/>
    <property type="match status" value="1"/>
</dbReference>
<dbReference type="Gene3D" id="3.40.190.10">
    <property type="entry name" value="Periplasmic binding protein-like II"/>
    <property type="match status" value="2"/>
</dbReference>
<dbReference type="InterPro" id="IPR000860">
    <property type="entry name" value="HemC"/>
</dbReference>